<dbReference type="RefSeq" id="WP_149283713.1">
    <property type="nucleotide sequence ID" value="NZ_CP038437.2"/>
</dbReference>
<dbReference type="InterPro" id="IPR002575">
    <property type="entry name" value="Aminoglycoside_PTrfase"/>
</dbReference>
<dbReference type="Pfam" id="PF01636">
    <property type="entry name" value="APH"/>
    <property type="match status" value="1"/>
</dbReference>
<dbReference type="AlphaFoldDB" id="A0A5C1NC67"/>
<keyword evidence="3" id="KW-1185">Reference proteome</keyword>
<organism evidence="2 3">
    <name type="scientific">Halomonas binhaiensis</name>
    <dbReference type="NCBI Taxonomy" id="2562282"/>
    <lineage>
        <taxon>Bacteria</taxon>
        <taxon>Pseudomonadati</taxon>
        <taxon>Pseudomonadota</taxon>
        <taxon>Gammaproteobacteria</taxon>
        <taxon>Oceanospirillales</taxon>
        <taxon>Halomonadaceae</taxon>
        <taxon>Halomonas</taxon>
    </lineage>
</organism>
<dbReference type="Proteomes" id="UP000324285">
    <property type="component" value="Chromosome"/>
</dbReference>
<dbReference type="EMBL" id="CP038437">
    <property type="protein sequence ID" value="QEM80794.1"/>
    <property type="molecule type" value="Genomic_DNA"/>
</dbReference>
<name>A0A5C1NC67_9GAMM</name>
<gene>
    <name evidence="2" type="ORF">E4T21_03920</name>
</gene>
<dbReference type="SUPFAM" id="SSF56112">
    <property type="entry name" value="Protein kinase-like (PK-like)"/>
    <property type="match status" value="1"/>
</dbReference>
<protein>
    <submittedName>
        <fullName evidence="2">Phosphotransferase</fullName>
    </submittedName>
</protein>
<proteinExistence type="predicted"/>
<accession>A0A5C1NC67</accession>
<evidence type="ECO:0000259" key="1">
    <source>
        <dbReference type="Pfam" id="PF01636"/>
    </source>
</evidence>
<reference evidence="2" key="1">
    <citation type="submission" date="2021-02" db="EMBL/GenBank/DDBJ databases">
        <title>Strain Y2R2, a novel species of the genus Halomonas.</title>
        <authorList>
            <person name="Huang H."/>
        </authorList>
    </citation>
    <scope>NUCLEOTIDE SEQUENCE</scope>
    <source>
        <strain evidence="2">Y2R2</strain>
    </source>
</reference>
<dbReference type="Gene3D" id="3.90.1200.10">
    <property type="match status" value="1"/>
</dbReference>
<dbReference type="GO" id="GO:0016740">
    <property type="term" value="F:transferase activity"/>
    <property type="evidence" value="ECO:0007669"/>
    <property type="project" value="UniProtKB-KW"/>
</dbReference>
<dbReference type="InterPro" id="IPR011009">
    <property type="entry name" value="Kinase-like_dom_sf"/>
</dbReference>
<sequence>MPSYVQTPAIPHPAPPLDALHQSLECQGWSIPKSALIAMADTGLAHWHVRIRRPRGDWVARIPKQSQMQLSAHDNLSYQSTCFERAQASGHTPRLHGVLPCDEQLPRGALLVEAIEGRPAKLPDDLPSLAQTLASLHHLPLPSENRRTPLMAPANPWHEMLKEIHIQASHLDAAQLNSTSLDQIHQALETLPKAISLSTIGLISFDAHPGNFLIERSGRAVLVDLEKCRYSLPGFDLAHLSLYTSTTWDINTQAVLTHAQVISLYQHWQSCLQEHRKLFPWQELMACRRAMWLWSLTWCAKWRATNSHQVDSEHRGEDWSNRLSDDALVTHVRERVEHYLSPPVIEHVARELDALDQHTPSQDRAQ</sequence>
<evidence type="ECO:0000313" key="3">
    <source>
        <dbReference type="Proteomes" id="UP000324285"/>
    </source>
</evidence>
<dbReference type="KEGG" id="hbh:E4T21_03920"/>
<evidence type="ECO:0000313" key="2">
    <source>
        <dbReference type="EMBL" id="QEM80794.1"/>
    </source>
</evidence>
<dbReference type="OrthoDB" id="6146956at2"/>
<feature type="domain" description="Aminoglycoside phosphotransferase" evidence="1">
    <location>
        <begin position="54"/>
        <end position="255"/>
    </location>
</feature>